<dbReference type="EMBL" id="LT629689">
    <property type="protein sequence ID" value="SDE87959.1"/>
    <property type="molecule type" value="Genomic_DNA"/>
</dbReference>
<dbReference type="OrthoDB" id="5405994at2"/>
<evidence type="ECO:0000259" key="5">
    <source>
        <dbReference type="Pfam" id="PF13693"/>
    </source>
</evidence>
<evidence type="ECO:0000313" key="9">
    <source>
        <dbReference type="Proteomes" id="UP000317951"/>
    </source>
</evidence>
<keyword evidence="3" id="KW-0238">DNA-binding</keyword>
<comment type="similarity">
    <text evidence="1">Belongs to the ner transcriptional regulatory family.</text>
</comment>
<organism evidence="7 9">
    <name type="scientific">Pseudomonas extremaustralis</name>
    <dbReference type="NCBI Taxonomy" id="359110"/>
    <lineage>
        <taxon>Bacteria</taxon>
        <taxon>Pseudomonadati</taxon>
        <taxon>Pseudomonadota</taxon>
        <taxon>Gammaproteobacteria</taxon>
        <taxon>Pseudomonadales</taxon>
        <taxon>Pseudomonadaceae</taxon>
        <taxon>Pseudomonas</taxon>
    </lineage>
</organism>
<dbReference type="EMBL" id="VFET01000014">
    <property type="protein sequence ID" value="TWS03178.1"/>
    <property type="molecule type" value="Genomic_DNA"/>
</dbReference>
<dbReference type="GeneID" id="78552762"/>
<evidence type="ECO:0000256" key="1">
    <source>
        <dbReference type="ARBA" id="ARBA00006157"/>
    </source>
</evidence>
<dbReference type="GO" id="GO:0003677">
    <property type="term" value="F:DNA binding"/>
    <property type="evidence" value="ECO:0007669"/>
    <property type="project" value="UniProtKB-KW"/>
</dbReference>
<dbReference type="RefSeq" id="WP_010564679.1">
    <property type="nucleotide sequence ID" value="NZ_LT629689.1"/>
</dbReference>
<evidence type="ECO:0000313" key="8">
    <source>
        <dbReference type="Proteomes" id="UP000182858"/>
    </source>
</evidence>
<name>A0A5C5QD36_9PSED</name>
<dbReference type="Pfam" id="PF13693">
    <property type="entry name" value="HTH_35"/>
    <property type="match status" value="1"/>
</dbReference>
<evidence type="ECO:0000256" key="2">
    <source>
        <dbReference type="ARBA" id="ARBA00023015"/>
    </source>
</evidence>
<sequence>MNAKDIPLDPASRWEWIKYQLRIRGSSAAKLARQLGITDRAIRATKERAYPRVERAIAAALDTVPAKLWPERWNDDSTPKRLRPNRAEQSVYQHYTDYAKDSVYRPVPHRKTGTEG</sequence>
<evidence type="ECO:0000256" key="4">
    <source>
        <dbReference type="ARBA" id="ARBA00023163"/>
    </source>
</evidence>
<reference evidence="7 9" key="2">
    <citation type="submission" date="2019-06" db="EMBL/GenBank/DDBJ databases">
        <title>Pseudomonas bimorpha sp. nov. isolated from bovine raw milk and skim milk concentrate.</title>
        <authorList>
            <person name="Hofmann K."/>
            <person name="Huptas C."/>
            <person name="Doll E."/>
            <person name="Scherer S."/>
            <person name="Wenning M."/>
        </authorList>
    </citation>
    <scope>NUCLEOTIDE SEQUENCE [LARGE SCALE GENOMIC DNA]</scope>
    <source>
        <strain evidence="7 9">DSM 17835</strain>
    </source>
</reference>
<evidence type="ECO:0000313" key="7">
    <source>
        <dbReference type="EMBL" id="TWS03178.1"/>
    </source>
</evidence>
<protein>
    <submittedName>
        <fullName evidence="6 7">Transcriptional regulator</fullName>
    </submittedName>
</protein>
<reference evidence="6 8" key="1">
    <citation type="submission" date="2016-10" db="EMBL/GenBank/DDBJ databases">
        <authorList>
            <person name="Varghese N."/>
            <person name="Submissions S."/>
        </authorList>
    </citation>
    <scope>NUCLEOTIDE SEQUENCE [LARGE SCALE GENOMIC DNA]</scope>
    <source>
        <strain evidence="6 8">DSM 17835</strain>
    </source>
</reference>
<keyword evidence="2" id="KW-0805">Transcription regulation</keyword>
<gene>
    <name evidence="7" type="ORF">FIV36_17870</name>
    <name evidence="6" type="ORF">SAMN05216591_1254</name>
</gene>
<feature type="domain" description="Ner winged helix-turn-helix DNA-binding" evidence="5">
    <location>
        <begin position="17"/>
        <end position="79"/>
    </location>
</feature>
<keyword evidence="8" id="KW-1185">Reference proteome</keyword>
<dbReference type="SUPFAM" id="SSF47413">
    <property type="entry name" value="lambda repressor-like DNA-binding domains"/>
    <property type="match status" value="1"/>
</dbReference>
<dbReference type="Proteomes" id="UP000317951">
    <property type="component" value="Unassembled WGS sequence"/>
</dbReference>
<keyword evidence="4" id="KW-0804">Transcription</keyword>
<accession>A0A5C5QD36</accession>
<proteinExistence type="inferred from homology"/>
<dbReference type="Gene3D" id="1.10.260.40">
    <property type="entry name" value="lambda repressor-like DNA-binding domains"/>
    <property type="match status" value="1"/>
</dbReference>
<dbReference type="InterPro" id="IPR038722">
    <property type="entry name" value="Ner_HTH_dom"/>
</dbReference>
<dbReference type="Proteomes" id="UP000182858">
    <property type="component" value="Chromosome I"/>
</dbReference>
<evidence type="ECO:0000313" key="6">
    <source>
        <dbReference type="EMBL" id="SDE87959.1"/>
    </source>
</evidence>
<dbReference type="InterPro" id="IPR010982">
    <property type="entry name" value="Lambda_DNA-bd_dom_sf"/>
</dbReference>
<evidence type="ECO:0000256" key="3">
    <source>
        <dbReference type="ARBA" id="ARBA00023125"/>
    </source>
</evidence>
<dbReference type="AlphaFoldDB" id="A0A5C5QD36"/>